<keyword evidence="3" id="KW-1185">Reference proteome</keyword>
<feature type="region of interest" description="Disordered" evidence="1">
    <location>
        <begin position="55"/>
        <end position="77"/>
    </location>
</feature>
<reference evidence="2 3" key="1">
    <citation type="submission" date="2024-09" db="EMBL/GenBank/DDBJ databases">
        <authorList>
            <person name="Lee S.D."/>
        </authorList>
    </citation>
    <scope>NUCLEOTIDE SEQUENCE [LARGE SCALE GENOMIC DNA]</scope>
    <source>
        <strain evidence="2 3">N1-5</strain>
    </source>
</reference>
<organism evidence="2 3">
    <name type="scientific">Streptacidiphilus cavernicola</name>
    <dbReference type="NCBI Taxonomy" id="3342716"/>
    <lineage>
        <taxon>Bacteria</taxon>
        <taxon>Bacillati</taxon>
        <taxon>Actinomycetota</taxon>
        <taxon>Actinomycetes</taxon>
        <taxon>Kitasatosporales</taxon>
        <taxon>Streptomycetaceae</taxon>
        <taxon>Streptacidiphilus</taxon>
    </lineage>
</organism>
<accession>A0ABV6USG4</accession>
<feature type="compositionally biased region" description="Low complexity" evidence="1">
    <location>
        <begin position="55"/>
        <end position="64"/>
    </location>
</feature>
<dbReference type="Proteomes" id="UP001592528">
    <property type="component" value="Unassembled WGS sequence"/>
</dbReference>
<dbReference type="RefSeq" id="WP_030264369.1">
    <property type="nucleotide sequence ID" value="NZ_JBHEZZ010000014.1"/>
</dbReference>
<dbReference type="EMBL" id="JBHEZZ010000014">
    <property type="protein sequence ID" value="MFC1404401.1"/>
    <property type="molecule type" value="Genomic_DNA"/>
</dbReference>
<protein>
    <submittedName>
        <fullName evidence="2">DUF5691 domain-containing protein</fullName>
    </submittedName>
</protein>
<evidence type="ECO:0000256" key="1">
    <source>
        <dbReference type="SAM" id="MobiDB-lite"/>
    </source>
</evidence>
<evidence type="ECO:0000313" key="3">
    <source>
        <dbReference type="Proteomes" id="UP001592528"/>
    </source>
</evidence>
<name>A0ABV6USG4_9ACTN</name>
<dbReference type="InterPro" id="IPR043746">
    <property type="entry name" value="DUF5691"/>
</dbReference>
<dbReference type="Pfam" id="PF18944">
    <property type="entry name" value="DUF5691"/>
    <property type="match status" value="1"/>
</dbReference>
<gene>
    <name evidence="2" type="ORF">ACEZDJ_24195</name>
</gene>
<evidence type="ECO:0000313" key="2">
    <source>
        <dbReference type="EMBL" id="MFC1404401.1"/>
    </source>
</evidence>
<comment type="caution">
    <text evidence="2">The sequence shown here is derived from an EMBL/GenBank/DDBJ whole genome shotgun (WGS) entry which is preliminary data.</text>
</comment>
<sequence length="508" mass="53601">MTTAIDGTDWPELVTTALLGTDRRPLPGAADTDPATDPATALLDRAALHTVGRRAGLLPGRAAPATPPAPEDPRPALPESASQRLAMLLPAPGSSSGAGSLANVNELLPQYLAAANTHGYRAPAPLVPPLLDAARARSELRGDAVELAGPLGRWLAERNPDWRYVLRTPVRGDGGGQDEEQRLWQEGLFAERVTYLTRYRRRDPAGARELLVGSWSTERAEDRLLFLDALQENLSAADEPFLESALSDRSKNVRLTAAELLSTLPGSALAGRMAERARAAVALTTAGGGARLTVHPPTACDAAMQRDGIPATSPTGRSARAFWLGEIVAATPLGTWCEGFGTPAEVLALPVSEEWAQDLHDAWARAAVRQNDTAWARALLAGIGPGAGTAAKLLAVLPPDERARWTADFLSGSQGLGDVFQLLVACPAPWPPTLAEAVLRALTRVAAGGGYPWSHSGVLGVAERALPPETADRLDALAADADSAWAEMFTRLAATLRLRATMLSELNP</sequence>
<proteinExistence type="predicted"/>